<dbReference type="OMA" id="TNAWVEW"/>
<accession>A0A663N9D2</accession>
<dbReference type="Proteomes" id="UP000472269">
    <property type="component" value="Unplaced"/>
</dbReference>
<sequence>MVDYHLTGMDLYTSSPTQSPKDRRLILHNDPKIVAIVEVKDLKQTFEIETGYGHTNAWVEWIKYTVQSLNHSNCYVCTTGRPTAQVVPFHLGWTQDPRGIKCMIALYQEKAAWGNETCKSLALLFSAVQNKDRENVSNFPCLALFRAENPSVWPC</sequence>
<reference evidence="1" key="1">
    <citation type="submission" date="2025-08" db="UniProtKB">
        <authorList>
            <consortium name="Ensembl"/>
        </authorList>
    </citation>
    <scope>IDENTIFICATION</scope>
</reference>
<dbReference type="AlphaFoldDB" id="A0A663N9D2"/>
<evidence type="ECO:0000313" key="1">
    <source>
        <dbReference type="Ensembl" id="ENSACUP00000020198.1"/>
    </source>
</evidence>
<reference evidence="1" key="2">
    <citation type="submission" date="2025-09" db="UniProtKB">
        <authorList>
            <consortium name="Ensembl"/>
        </authorList>
    </citation>
    <scope>IDENTIFICATION</scope>
</reference>
<dbReference type="Ensembl" id="ENSACUT00000021542.1">
    <property type="protein sequence ID" value="ENSACUP00000020198.1"/>
    <property type="gene ID" value="ENSACUG00000013520.1"/>
</dbReference>
<proteinExistence type="predicted"/>
<keyword evidence="2" id="KW-1185">Reference proteome</keyword>
<organism evidence="1 2">
    <name type="scientific">Athene cunicularia</name>
    <name type="common">Burrowing owl</name>
    <name type="synonym">Speotyto cunicularia</name>
    <dbReference type="NCBI Taxonomy" id="194338"/>
    <lineage>
        <taxon>Eukaryota</taxon>
        <taxon>Metazoa</taxon>
        <taxon>Chordata</taxon>
        <taxon>Craniata</taxon>
        <taxon>Vertebrata</taxon>
        <taxon>Euteleostomi</taxon>
        <taxon>Archelosauria</taxon>
        <taxon>Archosauria</taxon>
        <taxon>Dinosauria</taxon>
        <taxon>Saurischia</taxon>
        <taxon>Theropoda</taxon>
        <taxon>Coelurosauria</taxon>
        <taxon>Aves</taxon>
        <taxon>Neognathae</taxon>
        <taxon>Neoaves</taxon>
        <taxon>Telluraves</taxon>
        <taxon>Strigiformes</taxon>
        <taxon>Strigidae</taxon>
        <taxon>Athene</taxon>
    </lineage>
</organism>
<name>A0A663N9D2_ATHCN</name>
<evidence type="ECO:0000313" key="2">
    <source>
        <dbReference type="Proteomes" id="UP000472269"/>
    </source>
</evidence>
<protein>
    <submittedName>
        <fullName evidence="1">Uncharacterized protein</fullName>
    </submittedName>
</protein>